<gene>
    <name evidence="1" type="ORF">NCTC12961_05404</name>
</gene>
<dbReference type="EMBL" id="LS483469">
    <property type="protein sequence ID" value="SQI45950.1"/>
    <property type="molecule type" value="Genomic_DNA"/>
</dbReference>
<protein>
    <recommendedName>
        <fullName evidence="3">Cellulose synthase operon protein C</fullName>
    </recommendedName>
</protein>
<dbReference type="Proteomes" id="UP000248897">
    <property type="component" value="Chromosome 1"/>
</dbReference>
<accession>A0A2X4VKQ5</accession>
<dbReference type="STRING" id="82996.ADP72_13285"/>
<name>A0A2X4VKQ5_SERPL</name>
<sequence length="59" mass="6360">MIGDNDRANYAYALAKSGRYQDALDVLNTLKNPNTAVALNYRVTPPASSDARMKASATI</sequence>
<evidence type="ECO:0000313" key="2">
    <source>
        <dbReference type="Proteomes" id="UP000248897"/>
    </source>
</evidence>
<evidence type="ECO:0008006" key="3">
    <source>
        <dbReference type="Google" id="ProtNLM"/>
    </source>
</evidence>
<evidence type="ECO:0000313" key="1">
    <source>
        <dbReference type="EMBL" id="SQI45950.1"/>
    </source>
</evidence>
<proteinExistence type="predicted"/>
<reference evidence="1 2" key="1">
    <citation type="submission" date="2018-06" db="EMBL/GenBank/DDBJ databases">
        <authorList>
            <consortium name="Pathogen Informatics"/>
            <person name="Doyle S."/>
        </authorList>
    </citation>
    <scope>NUCLEOTIDE SEQUENCE [LARGE SCALE GENOMIC DNA]</scope>
    <source>
        <strain evidence="1 2">NCTC12961</strain>
    </source>
</reference>
<dbReference type="AlphaFoldDB" id="A0A2X4VKQ5"/>
<organism evidence="1 2">
    <name type="scientific">Serratia plymuthica</name>
    <dbReference type="NCBI Taxonomy" id="82996"/>
    <lineage>
        <taxon>Bacteria</taxon>
        <taxon>Pseudomonadati</taxon>
        <taxon>Pseudomonadota</taxon>
        <taxon>Gammaproteobacteria</taxon>
        <taxon>Enterobacterales</taxon>
        <taxon>Yersiniaceae</taxon>
        <taxon>Serratia</taxon>
    </lineage>
</organism>